<proteinExistence type="predicted"/>
<keyword evidence="8" id="KW-0732">Signal</keyword>
<dbReference type="Gene3D" id="2.70.70.10">
    <property type="entry name" value="Glucose Permease (Domain IIA)"/>
    <property type="match status" value="1"/>
</dbReference>
<keyword evidence="5" id="KW-0378">Hydrolase</keyword>
<dbReference type="Gene3D" id="3.10.450.350">
    <property type="match status" value="2"/>
</dbReference>
<evidence type="ECO:0000313" key="12">
    <source>
        <dbReference type="Proteomes" id="UP000283255"/>
    </source>
</evidence>
<evidence type="ECO:0000256" key="1">
    <source>
        <dbReference type="ARBA" id="ARBA00001947"/>
    </source>
</evidence>
<dbReference type="PANTHER" id="PTHR21666:SF288">
    <property type="entry name" value="CELL DIVISION PROTEIN YTFB"/>
    <property type="match status" value="1"/>
</dbReference>
<keyword evidence="3" id="KW-0645">Protease</keyword>
<evidence type="ECO:0000256" key="4">
    <source>
        <dbReference type="ARBA" id="ARBA00022723"/>
    </source>
</evidence>
<dbReference type="GO" id="GO:0004222">
    <property type="term" value="F:metalloendopeptidase activity"/>
    <property type="evidence" value="ECO:0007669"/>
    <property type="project" value="TreeGrafter"/>
</dbReference>
<dbReference type="Pfam" id="PF01551">
    <property type="entry name" value="Peptidase_M23"/>
    <property type="match status" value="1"/>
</dbReference>
<evidence type="ECO:0000313" key="11">
    <source>
        <dbReference type="EMBL" id="RJG42119.1"/>
    </source>
</evidence>
<evidence type="ECO:0000256" key="3">
    <source>
        <dbReference type="ARBA" id="ARBA00022670"/>
    </source>
</evidence>
<dbReference type="GO" id="GO:0030313">
    <property type="term" value="C:cell envelope"/>
    <property type="evidence" value="ECO:0007669"/>
    <property type="project" value="UniProtKB-SubCell"/>
</dbReference>
<dbReference type="GO" id="GO:0006508">
    <property type="term" value="P:proteolysis"/>
    <property type="evidence" value="ECO:0007669"/>
    <property type="project" value="UniProtKB-KW"/>
</dbReference>
<dbReference type="OrthoDB" id="9805070at2"/>
<organism evidence="11 12">
    <name type="scientific">Motilimonas pumila</name>
    <dbReference type="NCBI Taxonomy" id="2303987"/>
    <lineage>
        <taxon>Bacteria</taxon>
        <taxon>Pseudomonadati</taxon>
        <taxon>Pseudomonadota</taxon>
        <taxon>Gammaproteobacteria</taxon>
        <taxon>Alteromonadales</taxon>
        <taxon>Alteromonadales genera incertae sedis</taxon>
        <taxon>Motilimonas</taxon>
    </lineage>
</organism>
<dbReference type="AlphaFoldDB" id="A0A418YCD6"/>
<feature type="chain" id="PRO_5019459296" evidence="8">
    <location>
        <begin position="31"/>
        <end position="446"/>
    </location>
</feature>
<dbReference type="InterPro" id="IPR011055">
    <property type="entry name" value="Dup_hybrid_motif"/>
</dbReference>
<dbReference type="Proteomes" id="UP000283255">
    <property type="component" value="Unassembled WGS sequence"/>
</dbReference>
<comment type="cofactor">
    <cofactor evidence="1">
        <name>Zn(2+)</name>
        <dbReference type="ChEBI" id="CHEBI:29105"/>
    </cofactor>
</comment>
<keyword evidence="4" id="KW-0479">Metal-binding</keyword>
<evidence type="ECO:0000256" key="2">
    <source>
        <dbReference type="ARBA" id="ARBA00004196"/>
    </source>
</evidence>
<dbReference type="EMBL" id="QZCH01000021">
    <property type="protein sequence ID" value="RJG42119.1"/>
    <property type="molecule type" value="Genomic_DNA"/>
</dbReference>
<evidence type="ECO:0000259" key="10">
    <source>
        <dbReference type="Pfam" id="PF19425"/>
    </source>
</evidence>
<feature type="signal peptide" evidence="8">
    <location>
        <begin position="1"/>
        <end position="30"/>
    </location>
</feature>
<dbReference type="FunFam" id="2.70.70.10:FF:000002">
    <property type="entry name" value="Murein DD-endopeptidase MepM"/>
    <property type="match status" value="1"/>
</dbReference>
<protein>
    <submittedName>
        <fullName evidence="11">Peptidase M23</fullName>
    </submittedName>
</protein>
<evidence type="ECO:0000259" key="9">
    <source>
        <dbReference type="Pfam" id="PF01551"/>
    </source>
</evidence>
<keyword evidence="6" id="KW-0862">Zinc</keyword>
<keyword evidence="7" id="KW-0482">Metalloprotease</keyword>
<reference evidence="11 12" key="1">
    <citation type="submission" date="2018-09" db="EMBL/GenBank/DDBJ databases">
        <authorList>
            <person name="Wang F."/>
        </authorList>
    </citation>
    <scope>NUCLEOTIDE SEQUENCE [LARGE SCALE GENOMIC DNA]</scope>
    <source>
        <strain evidence="11 12">PLHSC7-2</strain>
    </source>
</reference>
<comment type="subcellular location">
    <subcellularLocation>
        <location evidence="2">Cell envelope</location>
    </subcellularLocation>
</comment>
<dbReference type="GO" id="GO:0046872">
    <property type="term" value="F:metal ion binding"/>
    <property type="evidence" value="ECO:0007669"/>
    <property type="project" value="UniProtKB-KW"/>
</dbReference>
<evidence type="ECO:0000256" key="6">
    <source>
        <dbReference type="ARBA" id="ARBA00022833"/>
    </source>
</evidence>
<feature type="domain" description="Csd3-like second N-terminal" evidence="10">
    <location>
        <begin position="185"/>
        <end position="298"/>
    </location>
</feature>
<reference evidence="11 12" key="2">
    <citation type="submission" date="2019-01" db="EMBL/GenBank/DDBJ databases">
        <title>Motilimonas pumilus sp. nov., isolated from the gut of sea cucumber (Apostichopus japonicus).</title>
        <authorList>
            <person name="Wang F.-Q."/>
            <person name="Ren L.-H."/>
            <person name="Lin Y.-W."/>
            <person name="Sun G.-H."/>
            <person name="Du Z.-J."/>
            <person name="Zhao J.-X."/>
            <person name="Liu X.-J."/>
            <person name="Liu L.-J."/>
        </authorList>
    </citation>
    <scope>NUCLEOTIDE SEQUENCE [LARGE SCALE GENOMIC DNA]</scope>
    <source>
        <strain evidence="11 12">PLHSC7-2</strain>
    </source>
</reference>
<evidence type="ECO:0000256" key="8">
    <source>
        <dbReference type="SAM" id="SignalP"/>
    </source>
</evidence>
<dbReference type="PANTHER" id="PTHR21666">
    <property type="entry name" value="PEPTIDASE-RELATED"/>
    <property type="match status" value="1"/>
</dbReference>
<feature type="domain" description="M23ase beta-sheet core" evidence="9">
    <location>
        <begin position="310"/>
        <end position="404"/>
    </location>
</feature>
<sequence>MRAFLSSKSLYLVSGIVCFSCVLFLLPATAADDTTLSTSGITDPDLLQLQPGEQKYQVGVSYELPLSKALVINNDEAPTDVEIAQSNLTHQTLIVQKGDNLSSIFKRGGFSLGLSYKIDNLGGDAHKLRKMRPGDAIEFISEGEQLMFVRYPFSRTETLVVSRVEGQFETAIETMELETRVNFARADIVSNFWNAGINGGLDAGLIMDLANVFGWDVDFALDIRAGDSFAVLFEEQYANGEYIKTGNILAAEFINQGDVFQAVRSEDGNFYTPEGKAMRKAFLRAPVNFKYISSNFNPRRKHPVTGKVRAHRGIDYAARTGTPVVAAGDGKIIRSGYNQFNGNYVVIKHSEIYVTKYLHLNKRKVKKGQRVGQGDLIGTVGATGRVTGAHLHYEFLVSGFHKNPKTVKLPEAQSLEGQPKADFIAYSQPFMQSLNNQKRFSLAMAN</sequence>
<evidence type="ECO:0000256" key="5">
    <source>
        <dbReference type="ARBA" id="ARBA00022801"/>
    </source>
</evidence>
<accession>A0A418YCD6</accession>
<name>A0A418YCD6_9GAMM</name>
<gene>
    <name evidence="11" type="ORF">D1Z90_15000</name>
</gene>
<dbReference type="Pfam" id="PF19425">
    <property type="entry name" value="Csd3_N2"/>
    <property type="match status" value="1"/>
</dbReference>
<dbReference type="InterPro" id="IPR045834">
    <property type="entry name" value="Csd3_N2"/>
</dbReference>
<keyword evidence="12" id="KW-1185">Reference proteome</keyword>
<dbReference type="InterPro" id="IPR050570">
    <property type="entry name" value="Cell_wall_metabolism_enzyme"/>
</dbReference>
<dbReference type="InterPro" id="IPR016047">
    <property type="entry name" value="M23ase_b-sheet_dom"/>
</dbReference>
<comment type="caution">
    <text evidence="11">The sequence shown here is derived from an EMBL/GenBank/DDBJ whole genome shotgun (WGS) entry which is preliminary data.</text>
</comment>
<dbReference type="SUPFAM" id="SSF51261">
    <property type="entry name" value="Duplicated hybrid motif"/>
    <property type="match status" value="1"/>
</dbReference>
<evidence type="ECO:0000256" key="7">
    <source>
        <dbReference type="ARBA" id="ARBA00023049"/>
    </source>
</evidence>
<dbReference type="CDD" id="cd12797">
    <property type="entry name" value="M23_peptidase"/>
    <property type="match status" value="1"/>
</dbReference>